<dbReference type="EMBL" id="CP048222">
    <property type="protein sequence ID" value="QHT69590.1"/>
    <property type="molecule type" value="Genomic_DNA"/>
</dbReference>
<dbReference type="PANTHER" id="PTHR22916">
    <property type="entry name" value="GLYCOSYLTRANSFERASE"/>
    <property type="match status" value="1"/>
</dbReference>
<dbReference type="PANTHER" id="PTHR22916:SF65">
    <property type="entry name" value="SLR1065 PROTEIN"/>
    <property type="match status" value="1"/>
</dbReference>
<evidence type="ECO:0000313" key="2">
    <source>
        <dbReference type="EMBL" id="QHT69590.1"/>
    </source>
</evidence>
<dbReference type="KEGG" id="rhoz:GXP67_24550"/>
<dbReference type="Pfam" id="PF00535">
    <property type="entry name" value="Glycos_transf_2"/>
    <property type="match status" value="1"/>
</dbReference>
<accession>A0A6C0GPP6</accession>
<sequence>MAFPKISIITPSFNQAHYLEFTIKSILDQNYPNLEYIIIDGGSTDGSVDIIKKYEKHLAYWISEPDQGLYFALHKGLSKSTGEIMGWLNSDDMLHKLSLFTLADIFSNIAQVNWVQGLPTIFDEMGRTTYTTQPPLKSKYNYYLKDYRKTPFAFIQQESTYWRRSLWEAAGGYISQEYRLAGDFELWMRFFQKDTLYFTQALIGGFRVRKENQLSRNNFSEYLSEVGTIINKIELSEEDKKVLRSIKLYRKCTHYIPLLKLNTYLHDSYQALFEVPPLIRFDTDKQQFII</sequence>
<name>A0A6C0GPP6_9BACT</name>
<dbReference type="CDD" id="cd06433">
    <property type="entry name" value="GT_2_WfgS_like"/>
    <property type="match status" value="1"/>
</dbReference>
<protein>
    <submittedName>
        <fullName evidence="2">Glycosyltransferase</fullName>
    </submittedName>
</protein>
<evidence type="ECO:0000259" key="1">
    <source>
        <dbReference type="Pfam" id="PF00535"/>
    </source>
</evidence>
<dbReference type="InterPro" id="IPR029044">
    <property type="entry name" value="Nucleotide-diphossugar_trans"/>
</dbReference>
<dbReference type="Proteomes" id="UP000480178">
    <property type="component" value="Chromosome"/>
</dbReference>
<dbReference type="GO" id="GO:0016758">
    <property type="term" value="F:hexosyltransferase activity"/>
    <property type="evidence" value="ECO:0007669"/>
    <property type="project" value="UniProtKB-ARBA"/>
</dbReference>
<organism evidence="2 3">
    <name type="scientific">Rhodocytophaga rosea</name>
    <dbReference type="NCBI Taxonomy" id="2704465"/>
    <lineage>
        <taxon>Bacteria</taxon>
        <taxon>Pseudomonadati</taxon>
        <taxon>Bacteroidota</taxon>
        <taxon>Cytophagia</taxon>
        <taxon>Cytophagales</taxon>
        <taxon>Rhodocytophagaceae</taxon>
        <taxon>Rhodocytophaga</taxon>
    </lineage>
</organism>
<dbReference type="SUPFAM" id="SSF53448">
    <property type="entry name" value="Nucleotide-diphospho-sugar transferases"/>
    <property type="match status" value="1"/>
</dbReference>
<proteinExistence type="predicted"/>
<keyword evidence="2" id="KW-0808">Transferase</keyword>
<gene>
    <name evidence="2" type="ORF">GXP67_24550</name>
</gene>
<evidence type="ECO:0000313" key="3">
    <source>
        <dbReference type="Proteomes" id="UP000480178"/>
    </source>
</evidence>
<dbReference type="Gene3D" id="3.90.550.10">
    <property type="entry name" value="Spore Coat Polysaccharide Biosynthesis Protein SpsA, Chain A"/>
    <property type="match status" value="1"/>
</dbReference>
<reference evidence="2 3" key="1">
    <citation type="submission" date="2020-01" db="EMBL/GenBank/DDBJ databases">
        <authorList>
            <person name="Kim M.K."/>
        </authorList>
    </citation>
    <scope>NUCLEOTIDE SEQUENCE [LARGE SCALE GENOMIC DNA]</scope>
    <source>
        <strain evidence="2 3">172606-1</strain>
    </source>
</reference>
<feature type="domain" description="Glycosyltransferase 2-like" evidence="1">
    <location>
        <begin position="7"/>
        <end position="154"/>
    </location>
</feature>
<dbReference type="RefSeq" id="WP_162445577.1">
    <property type="nucleotide sequence ID" value="NZ_CP048222.1"/>
</dbReference>
<keyword evidence="3" id="KW-1185">Reference proteome</keyword>
<dbReference type="InterPro" id="IPR001173">
    <property type="entry name" value="Glyco_trans_2-like"/>
</dbReference>
<dbReference type="AlphaFoldDB" id="A0A6C0GPP6"/>